<dbReference type="Pfam" id="PF00270">
    <property type="entry name" value="DEAD"/>
    <property type="match status" value="1"/>
</dbReference>
<evidence type="ECO:0000256" key="5">
    <source>
        <dbReference type="ARBA" id="ARBA00034617"/>
    </source>
</evidence>
<dbReference type="STRING" id="743788.S8FR64"/>
<dbReference type="InterPro" id="IPR027417">
    <property type="entry name" value="P-loop_NTPase"/>
</dbReference>
<evidence type="ECO:0000313" key="9">
    <source>
        <dbReference type="Proteomes" id="UP000015241"/>
    </source>
</evidence>
<evidence type="ECO:0000256" key="6">
    <source>
        <dbReference type="ARBA" id="ARBA00034808"/>
    </source>
</evidence>
<keyword evidence="2" id="KW-0378">Hydrolase</keyword>
<dbReference type="AlphaFoldDB" id="S8FR64"/>
<reference evidence="8 9" key="1">
    <citation type="journal article" date="2012" name="Science">
        <title>The Paleozoic origin of enzymatic lignin decomposition reconstructed from 31 fungal genomes.</title>
        <authorList>
            <person name="Floudas D."/>
            <person name="Binder M."/>
            <person name="Riley R."/>
            <person name="Barry K."/>
            <person name="Blanchette R.A."/>
            <person name="Henrissat B."/>
            <person name="Martinez A.T."/>
            <person name="Otillar R."/>
            <person name="Spatafora J.W."/>
            <person name="Yadav J.S."/>
            <person name="Aerts A."/>
            <person name="Benoit I."/>
            <person name="Boyd A."/>
            <person name="Carlson A."/>
            <person name="Copeland A."/>
            <person name="Coutinho P.M."/>
            <person name="de Vries R.P."/>
            <person name="Ferreira P."/>
            <person name="Findley K."/>
            <person name="Foster B."/>
            <person name="Gaskell J."/>
            <person name="Glotzer D."/>
            <person name="Gorecki P."/>
            <person name="Heitman J."/>
            <person name="Hesse C."/>
            <person name="Hori C."/>
            <person name="Igarashi K."/>
            <person name="Jurgens J.A."/>
            <person name="Kallen N."/>
            <person name="Kersten P."/>
            <person name="Kohler A."/>
            <person name="Kuees U."/>
            <person name="Kumar T.K.A."/>
            <person name="Kuo A."/>
            <person name="LaButti K."/>
            <person name="Larrondo L.F."/>
            <person name="Lindquist E."/>
            <person name="Ling A."/>
            <person name="Lombard V."/>
            <person name="Lucas S."/>
            <person name="Lundell T."/>
            <person name="Martin R."/>
            <person name="McLaughlin D.J."/>
            <person name="Morgenstern I."/>
            <person name="Morin E."/>
            <person name="Murat C."/>
            <person name="Nagy L.G."/>
            <person name="Nolan M."/>
            <person name="Ohm R.A."/>
            <person name="Patyshakuliyeva A."/>
            <person name="Rokas A."/>
            <person name="Ruiz-Duenas F.J."/>
            <person name="Sabat G."/>
            <person name="Salamov A."/>
            <person name="Samejima M."/>
            <person name="Schmutz J."/>
            <person name="Slot J.C."/>
            <person name="St John F."/>
            <person name="Stenlid J."/>
            <person name="Sun H."/>
            <person name="Sun S."/>
            <person name="Syed K."/>
            <person name="Tsang A."/>
            <person name="Wiebenga A."/>
            <person name="Young D."/>
            <person name="Pisabarro A."/>
            <person name="Eastwood D.C."/>
            <person name="Martin F."/>
            <person name="Cullen D."/>
            <person name="Grigoriev I.V."/>
            <person name="Hibbett D.S."/>
        </authorList>
    </citation>
    <scope>NUCLEOTIDE SEQUENCE</scope>
    <source>
        <strain evidence="9">FP-58527</strain>
    </source>
</reference>
<dbReference type="GO" id="GO:0016787">
    <property type="term" value="F:hydrolase activity"/>
    <property type="evidence" value="ECO:0007669"/>
    <property type="project" value="UniProtKB-KW"/>
</dbReference>
<dbReference type="GO" id="GO:0000724">
    <property type="term" value="P:double-strand break repair via homologous recombination"/>
    <property type="evidence" value="ECO:0007669"/>
    <property type="project" value="TreeGrafter"/>
</dbReference>
<dbReference type="InterPro" id="IPR014001">
    <property type="entry name" value="Helicase_ATP-bd"/>
</dbReference>
<organism evidence="8 9">
    <name type="scientific">Fomitopsis schrenkii</name>
    <name type="common">Brown rot fungus</name>
    <dbReference type="NCBI Taxonomy" id="2126942"/>
    <lineage>
        <taxon>Eukaryota</taxon>
        <taxon>Fungi</taxon>
        <taxon>Dikarya</taxon>
        <taxon>Basidiomycota</taxon>
        <taxon>Agaricomycotina</taxon>
        <taxon>Agaricomycetes</taxon>
        <taxon>Polyporales</taxon>
        <taxon>Fomitopsis</taxon>
    </lineage>
</organism>
<dbReference type="GO" id="GO:0043138">
    <property type="term" value="F:3'-5' DNA helicase activity"/>
    <property type="evidence" value="ECO:0007669"/>
    <property type="project" value="UniProtKB-EC"/>
</dbReference>
<feature type="domain" description="Helicase ATP-binding" evidence="7">
    <location>
        <begin position="58"/>
        <end position="232"/>
    </location>
</feature>
<dbReference type="GO" id="GO:0005737">
    <property type="term" value="C:cytoplasm"/>
    <property type="evidence" value="ECO:0007669"/>
    <property type="project" value="TreeGrafter"/>
</dbReference>
<name>S8FR64_FOMSC</name>
<dbReference type="EC" id="5.6.2.4" evidence="6"/>
<dbReference type="PANTHER" id="PTHR13710:SF105">
    <property type="entry name" value="ATP-DEPENDENT DNA HELICASE Q1"/>
    <property type="match status" value="1"/>
</dbReference>
<keyword evidence="3" id="KW-0238">DNA-binding</keyword>
<dbReference type="PROSITE" id="PS00690">
    <property type="entry name" value="DEAH_ATP_HELICASE"/>
    <property type="match status" value="1"/>
</dbReference>
<dbReference type="InterPro" id="IPR002464">
    <property type="entry name" value="DNA/RNA_helicase_DEAH_CS"/>
</dbReference>
<dbReference type="InterPro" id="IPR011545">
    <property type="entry name" value="DEAD/DEAH_box_helicase_dom"/>
</dbReference>
<dbReference type="SUPFAM" id="SSF52540">
    <property type="entry name" value="P-loop containing nucleoside triphosphate hydrolases"/>
    <property type="match status" value="2"/>
</dbReference>
<dbReference type="HOGENOM" id="CLU_001103_19_6_1"/>
<dbReference type="GO" id="GO:0003677">
    <property type="term" value="F:DNA binding"/>
    <property type="evidence" value="ECO:0007669"/>
    <property type="project" value="UniProtKB-KW"/>
</dbReference>
<keyword evidence="9" id="KW-1185">Reference proteome</keyword>
<evidence type="ECO:0000256" key="3">
    <source>
        <dbReference type="ARBA" id="ARBA00023125"/>
    </source>
</evidence>
<dbReference type="PANTHER" id="PTHR13710">
    <property type="entry name" value="DNA HELICASE RECQ FAMILY MEMBER"/>
    <property type="match status" value="1"/>
</dbReference>
<comment type="similarity">
    <text evidence="1">Belongs to the helicase family. RecQ subfamily.</text>
</comment>
<dbReference type="GO" id="GO:0005524">
    <property type="term" value="F:ATP binding"/>
    <property type="evidence" value="ECO:0007669"/>
    <property type="project" value="InterPro"/>
</dbReference>
<protein>
    <recommendedName>
        <fullName evidence="6">DNA 3'-5' helicase</fullName>
        <ecNumber evidence="6">5.6.2.4</ecNumber>
    </recommendedName>
</protein>
<evidence type="ECO:0000313" key="8">
    <source>
        <dbReference type="EMBL" id="EPT00750.1"/>
    </source>
</evidence>
<dbReference type="Proteomes" id="UP000015241">
    <property type="component" value="Unassembled WGS sequence"/>
</dbReference>
<evidence type="ECO:0000256" key="1">
    <source>
        <dbReference type="ARBA" id="ARBA00005446"/>
    </source>
</evidence>
<keyword evidence="4" id="KW-0413">Isomerase</keyword>
<dbReference type="GO" id="GO:0005694">
    <property type="term" value="C:chromosome"/>
    <property type="evidence" value="ECO:0007669"/>
    <property type="project" value="TreeGrafter"/>
</dbReference>
<dbReference type="PROSITE" id="PS51192">
    <property type="entry name" value="HELICASE_ATP_BIND_1"/>
    <property type="match status" value="1"/>
</dbReference>
<dbReference type="InParanoid" id="S8FR64"/>
<dbReference type="GO" id="GO:0009378">
    <property type="term" value="F:four-way junction helicase activity"/>
    <property type="evidence" value="ECO:0007669"/>
    <property type="project" value="TreeGrafter"/>
</dbReference>
<dbReference type="Gene3D" id="3.40.50.300">
    <property type="entry name" value="P-loop containing nucleotide triphosphate hydrolases"/>
    <property type="match status" value="2"/>
</dbReference>
<evidence type="ECO:0000259" key="7">
    <source>
        <dbReference type="PROSITE" id="PS51192"/>
    </source>
</evidence>
<proteinExistence type="inferred from homology"/>
<accession>S8FR64</accession>
<gene>
    <name evidence="8" type="ORF">FOMPIDRAFT_1122010</name>
</gene>
<evidence type="ECO:0000256" key="4">
    <source>
        <dbReference type="ARBA" id="ARBA00023235"/>
    </source>
</evidence>
<dbReference type="OrthoDB" id="2499463at2759"/>
<dbReference type="eggNOG" id="KOG0351">
    <property type="taxonomic scope" value="Eukaryota"/>
</dbReference>
<sequence length="344" mass="38032">MVLCQGSRHQFADALAIARAAAHESCKYDSEAQRRTIRETASDALGGKEPYKWQVDVCEAMLLGVDCIVIAGTGAGKTMPFVMPLLVDETKQKMVLVISPLNELEQDQAKRFRDMGVTATAINRDVYTNALHKEIQDCKYCVLLMGPEMALEHPHFSKLLRSPDFAAGVAAIIIDEAHCIMEWGADFRPKFAELSRLRALVPTGVPFLAASATLPPLALADIQRKLAFHSHSTYLVNLGNDRANITPIVVQMSSANNLSALDFVVHEALNGGNLHKTVIFFNDCDTSYRAYSRLKNLLPENLKERVGHLHALRHKNYKAKTMHRFREGGIDILCATEATGMVCS</sequence>
<dbReference type="SMART" id="SM00487">
    <property type="entry name" value="DEXDc"/>
    <property type="match status" value="1"/>
</dbReference>
<comment type="catalytic activity">
    <reaction evidence="5">
        <text>Couples ATP hydrolysis with the unwinding of duplex DNA by translocating in the 3'-5' direction.</text>
        <dbReference type="EC" id="5.6.2.4"/>
    </reaction>
</comment>
<evidence type="ECO:0000256" key="2">
    <source>
        <dbReference type="ARBA" id="ARBA00022801"/>
    </source>
</evidence>
<dbReference type="EMBL" id="KE504147">
    <property type="protein sequence ID" value="EPT00750.1"/>
    <property type="molecule type" value="Genomic_DNA"/>
</dbReference>